<gene>
    <name evidence="7" type="ORF">DUNSADRAFT_2209</name>
</gene>
<dbReference type="PROSITE" id="PS50942">
    <property type="entry name" value="ENTH"/>
    <property type="match status" value="1"/>
</dbReference>
<keyword evidence="4" id="KW-0968">Cytoplasmic vesicle</keyword>
<proteinExistence type="predicted"/>
<keyword evidence="3" id="KW-0333">Golgi apparatus</keyword>
<feature type="region of interest" description="Disordered" evidence="5">
    <location>
        <begin position="731"/>
        <end position="767"/>
    </location>
</feature>
<reference evidence="7" key="1">
    <citation type="submission" date="2017-08" db="EMBL/GenBank/DDBJ databases">
        <authorList>
            <person name="Polle J.E."/>
            <person name="Barry K."/>
            <person name="Cushman J."/>
            <person name="Schmutz J."/>
            <person name="Tran D."/>
            <person name="Hathwaick L.T."/>
            <person name="Yim W.C."/>
            <person name="Jenkins J."/>
            <person name="Mckie-Krisberg Z.M."/>
            <person name="Prochnik S."/>
            <person name="Lindquist E."/>
            <person name="Dockter R.B."/>
            <person name="Adam C."/>
            <person name="Molina H."/>
            <person name="Bunkerborg J."/>
            <person name="Jin E."/>
            <person name="Buchheim M."/>
            <person name="Magnuson J."/>
        </authorList>
    </citation>
    <scope>NUCLEOTIDE SEQUENCE</scope>
    <source>
        <strain evidence="7">CCAP 19/18</strain>
    </source>
</reference>
<keyword evidence="8" id="KW-1185">Reference proteome</keyword>
<evidence type="ECO:0000256" key="1">
    <source>
        <dbReference type="ARBA" id="ARBA00004132"/>
    </source>
</evidence>
<comment type="caution">
    <text evidence="7">The sequence shown here is derived from an EMBL/GenBank/DDBJ whole genome shotgun (WGS) entry which is preliminary data.</text>
</comment>
<evidence type="ECO:0000256" key="4">
    <source>
        <dbReference type="ARBA" id="ARBA00023329"/>
    </source>
</evidence>
<feature type="region of interest" description="Disordered" evidence="5">
    <location>
        <begin position="127"/>
        <end position="267"/>
    </location>
</feature>
<dbReference type="Proteomes" id="UP000815325">
    <property type="component" value="Unassembled WGS sequence"/>
</dbReference>
<dbReference type="CDD" id="cd03572">
    <property type="entry name" value="ENTH_like_Tepsin"/>
    <property type="match status" value="1"/>
</dbReference>
<feature type="region of interest" description="Disordered" evidence="5">
    <location>
        <begin position="386"/>
        <end position="450"/>
    </location>
</feature>
<feature type="compositionally biased region" description="Low complexity" evidence="5">
    <location>
        <begin position="160"/>
        <end position="169"/>
    </location>
</feature>
<evidence type="ECO:0000256" key="3">
    <source>
        <dbReference type="ARBA" id="ARBA00023034"/>
    </source>
</evidence>
<dbReference type="EMBL" id="MU069565">
    <property type="protein sequence ID" value="KAF5838824.1"/>
    <property type="molecule type" value="Genomic_DNA"/>
</dbReference>
<dbReference type="Pfam" id="PF01417">
    <property type="entry name" value="ENTH"/>
    <property type="match status" value="1"/>
</dbReference>
<feature type="compositionally biased region" description="Polar residues" evidence="5">
    <location>
        <begin position="220"/>
        <end position="229"/>
    </location>
</feature>
<feature type="compositionally biased region" description="Low complexity" evidence="5">
    <location>
        <begin position="469"/>
        <end position="489"/>
    </location>
</feature>
<evidence type="ECO:0000313" key="7">
    <source>
        <dbReference type="EMBL" id="KAF5838824.1"/>
    </source>
</evidence>
<dbReference type="InterPro" id="IPR013809">
    <property type="entry name" value="ENTH"/>
</dbReference>
<evidence type="ECO:0000256" key="5">
    <source>
        <dbReference type="SAM" id="MobiDB-lite"/>
    </source>
</evidence>
<feature type="compositionally biased region" description="Low complexity" evidence="5">
    <location>
        <begin position="731"/>
        <end position="744"/>
    </location>
</feature>
<dbReference type="PANTHER" id="PTHR21514">
    <property type="entry name" value="AP-4 COMPLEX ACCESSORY SUBUNIT TEPSIN"/>
    <property type="match status" value="1"/>
</dbReference>
<feature type="compositionally biased region" description="Low complexity" evidence="5">
    <location>
        <begin position="406"/>
        <end position="419"/>
    </location>
</feature>
<feature type="compositionally biased region" description="Low complexity" evidence="5">
    <location>
        <begin position="439"/>
        <end position="450"/>
    </location>
</feature>
<evidence type="ECO:0000256" key="2">
    <source>
        <dbReference type="ARBA" id="ARBA00004601"/>
    </source>
</evidence>
<dbReference type="InterPro" id="IPR035802">
    <property type="entry name" value="ENTH/VHS_tepsin"/>
</dbReference>
<feature type="domain" description="ENTH" evidence="6">
    <location>
        <begin position="2"/>
        <end position="135"/>
    </location>
</feature>
<evidence type="ECO:0000259" key="6">
    <source>
        <dbReference type="PROSITE" id="PS50942"/>
    </source>
</evidence>
<protein>
    <recommendedName>
        <fullName evidence="6">ENTH domain-containing protein</fullName>
    </recommendedName>
</protein>
<dbReference type="InterPro" id="IPR008942">
    <property type="entry name" value="ENTH_VHS"/>
</dbReference>
<dbReference type="SUPFAM" id="SSF48464">
    <property type="entry name" value="ENTH/VHS domain"/>
    <property type="match status" value="1"/>
</dbReference>
<dbReference type="Gene3D" id="1.25.40.90">
    <property type="match status" value="1"/>
</dbReference>
<organism evidence="7 8">
    <name type="scientific">Dunaliella salina</name>
    <name type="common">Green alga</name>
    <name type="synonym">Protococcus salinus</name>
    <dbReference type="NCBI Taxonomy" id="3046"/>
    <lineage>
        <taxon>Eukaryota</taxon>
        <taxon>Viridiplantae</taxon>
        <taxon>Chlorophyta</taxon>
        <taxon>core chlorophytes</taxon>
        <taxon>Chlorophyceae</taxon>
        <taxon>CS clade</taxon>
        <taxon>Chlamydomonadales</taxon>
        <taxon>Dunaliellaceae</taxon>
        <taxon>Dunaliella</taxon>
    </lineage>
</organism>
<accession>A0ABQ7GW32</accession>
<dbReference type="InterPro" id="IPR039273">
    <property type="entry name" value="TEPSIN"/>
</dbReference>
<feature type="compositionally biased region" description="Polar residues" evidence="5">
    <location>
        <begin position="245"/>
        <end position="267"/>
    </location>
</feature>
<feature type="compositionally biased region" description="Pro residues" evidence="5">
    <location>
        <begin position="194"/>
        <end position="204"/>
    </location>
</feature>
<dbReference type="PANTHER" id="PTHR21514:SF0">
    <property type="entry name" value="AP-4 COMPLEX ACCESSORY SUBUNIT TEPSIN"/>
    <property type="match status" value="1"/>
</dbReference>
<sequence length="767" mass="76385">MSGILGNLQRWKIVEEVTSSRDDAPPLYLMKQLAEMTKESPEQRAAIAEQIHKALSNKSPVVKQKALRLVKHLCTEGSPHFQRAMQLHAAGIRDLTQFKGEPDPFKGDAPARHVRELAKEALDMLYNSTPSSMQGSGGSLKGRIQGFGNTAPPPSGPGRGSPAAASGASSIGGSGQGRISSSRMVGFGNAAFDNPPPPPPPPVSSPNSQSSGFGLPPSSDFKSSSNGVTLINKGSGVFGRPWANETPSHSTPAEQHSPSASDPVSGSEQILLDTLTQPGGVRAQPPKEDLQHFVEAASSMDGLKMAELMREKLGSDHWQVVLRTLCVLDAILNSGMSQACGEVAVMFQSDPDCVRALQTSHHPLVREKATACMKVLLSGSEEPVDMLGVSDGAPAPKLPPPPPSANPLSSSSSSGGKPHAAPPKDPFDLLGDLEPSLPQPSASSSGAIPASSAASAPAAAAAAPTAAATAPTPQAAPSAASFDPFAPSESLPPPSAASPGANPGTAAPPTPSSPAPGGNGPSHTPGAPAATTNSKPAPPPPLDDFFAEPAQPPLVQARGMPLMQPGIMPGGGMPQGGVPLMQARIVPGGGMQGGGIPVMQAGAIPGRGLQGGVMPSMQPGSIQGGIMGGIPAAAVGGRGMYMVPGMPGAVGMPPGMLGGIPGGGGPAGTYGAAGMGMGHGVGQGGGRMGAAGGMGELQGVQPGMAGGMPPMSSSSMSPGVGGGMGVGAGHMGNNTGAAAGGTNTSSLKGDPKQSSLDSFDFVKDAFK</sequence>
<evidence type="ECO:0000313" key="8">
    <source>
        <dbReference type="Proteomes" id="UP000815325"/>
    </source>
</evidence>
<comment type="subcellular location">
    <subcellularLocation>
        <location evidence="1">Cytoplasmic vesicle</location>
        <location evidence="1">Clathrin-coated vesicle</location>
    </subcellularLocation>
    <subcellularLocation>
        <location evidence="2">Golgi apparatus</location>
        <location evidence="2">trans-Golgi network</location>
    </subcellularLocation>
</comment>
<name>A0ABQ7GW32_DUNSA</name>
<feature type="region of interest" description="Disordered" evidence="5">
    <location>
        <begin position="469"/>
        <end position="548"/>
    </location>
</feature>
<feature type="compositionally biased region" description="Pro residues" evidence="5">
    <location>
        <begin position="396"/>
        <end position="405"/>
    </location>
</feature>